<dbReference type="EMBL" id="CADEBD010000306">
    <property type="protein sequence ID" value="CAB3238345.1"/>
    <property type="molecule type" value="Genomic_DNA"/>
</dbReference>
<evidence type="ECO:0000313" key="3">
    <source>
        <dbReference type="Proteomes" id="UP000494106"/>
    </source>
</evidence>
<dbReference type="EMBL" id="CADEBC010000479">
    <property type="protein sequence ID" value="CAB3233591.1"/>
    <property type="molecule type" value="Genomic_DNA"/>
</dbReference>
<sequence>MTSVHWTQEHLTFPVNYCDLAKACVHDNRMVCATTENNCIRRTFLDQCDMYEYNCDYHADFRKLTVQRSPCNGVPDYQC</sequence>
<comment type="caution">
    <text evidence="1">The sequence shown here is derived from an EMBL/GenBank/DDBJ whole genome shotgun (WGS) entry which is preliminary data.</text>
</comment>
<protein>
    <recommendedName>
        <fullName evidence="5">Kazal-like domain-containing protein</fullName>
    </recommendedName>
</protein>
<dbReference type="AlphaFoldDB" id="A0A8S0ZJB1"/>
<evidence type="ECO:0000313" key="2">
    <source>
        <dbReference type="EMBL" id="CAB3238345.1"/>
    </source>
</evidence>
<evidence type="ECO:0000313" key="4">
    <source>
        <dbReference type="Proteomes" id="UP000494256"/>
    </source>
</evidence>
<dbReference type="Proteomes" id="UP000494106">
    <property type="component" value="Unassembled WGS sequence"/>
</dbReference>
<evidence type="ECO:0008006" key="5">
    <source>
        <dbReference type="Google" id="ProtNLM"/>
    </source>
</evidence>
<organism evidence="1 3">
    <name type="scientific">Arctia plantaginis</name>
    <name type="common">Wood tiger moth</name>
    <name type="synonym">Phalaena plantaginis</name>
    <dbReference type="NCBI Taxonomy" id="874455"/>
    <lineage>
        <taxon>Eukaryota</taxon>
        <taxon>Metazoa</taxon>
        <taxon>Ecdysozoa</taxon>
        <taxon>Arthropoda</taxon>
        <taxon>Hexapoda</taxon>
        <taxon>Insecta</taxon>
        <taxon>Pterygota</taxon>
        <taxon>Neoptera</taxon>
        <taxon>Endopterygota</taxon>
        <taxon>Lepidoptera</taxon>
        <taxon>Glossata</taxon>
        <taxon>Ditrysia</taxon>
        <taxon>Noctuoidea</taxon>
        <taxon>Erebidae</taxon>
        <taxon>Arctiinae</taxon>
        <taxon>Arctia</taxon>
    </lineage>
</organism>
<evidence type="ECO:0000313" key="1">
    <source>
        <dbReference type="EMBL" id="CAB3233591.1"/>
    </source>
</evidence>
<accession>A0A8S0ZJB1</accession>
<gene>
    <name evidence="1" type="ORF">APLA_LOCUS5337</name>
    <name evidence="2" type="ORF">APLA_LOCUS8149</name>
</gene>
<name>A0A8S0ZJB1_ARCPL</name>
<proteinExistence type="predicted"/>
<keyword evidence="3" id="KW-1185">Reference proteome</keyword>
<dbReference type="OrthoDB" id="7367799at2759"/>
<reference evidence="3 4" key="1">
    <citation type="submission" date="2020-04" db="EMBL/GenBank/DDBJ databases">
        <authorList>
            <person name="Wallbank WR R."/>
            <person name="Pardo Diaz C."/>
            <person name="Kozak K."/>
            <person name="Martin S."/>
            <person name="Jiggins C."/>
            <person name="Moest M."/>
            <person name="Warren A I."/>
            <person name="Byers J.R.P. K."/>
            <person name="Montejo-Kovacevich G."/>
            <person name="Yen C E."/>
        </authorList>
    </citation>
    <scope>NUCLEOTIDE SEQUENCE [LARGE SCALE GENOMIC DNA]</scope>
</reference>
<dbReference type="Proteomes" id="UP000494256">
    <property type="component" value="Unassembled WGS sequence"/>
</dbReference>